<evidence type="ECO:0000256" key="4">
    <source>
        <dbReference type="ARBA" id="ARBA00022691"/>
    </source>
</evidence>
<comment type="subcellular location">
    <subcellularLocation>
        <location evidence="5">Mitochondrion inner membrane</location>
        <topology evidence="5">Peripheral membrane protein</topology>
        <orientation evidence="5">Matrix side</orientation>
    </subcellularLocation>
</comment>
<dbReference type="Pfam" id="PF13489">
    <property type="entry name" value="Methyltransf_23"/>
    <property type="match status" value="1"/>
</dbReference>
<evidence type="ECO:0000256" key="5">
    <source>
        <dbReference type="HAMAP-Rule" id="MF_03190"/>
    </source>
</evidence>
<evidence type="ECO:0000256" key="1">
    <source>
        <dbReference type="ARBA" id="ARBA00022603"/>
    </source>
</evidence>
<proteinExistence type="inferred from homology"/>
<comment type="cofactor">
    <cofactor evidence="5">
        <name>Mg(2+)</name>
        <dbReference type="ChEBI" id="CHEBI:18420"/>
    </cofactor>
</comment>
<dbReference type="GO" id="GO:0061542">
    <property type="term" value="F:3-demethylubiquinol 3-O-methyltransferase activity"/>
    <property type="evidence" value="ECO:0007669"/>
    <property type="project" value="UniProtKB-UniRule"/>
</dbReference>
<reference evidence="6" key="1">
    <citation type="submission" date="2021-02" db="EMBL/GenBank/DDBJ databases">
        <authorList>
            <person name="Nowell W R."/>
        </authorList>
    </citation>
    <scope>NUCLEOTIDE SEQUENCE</scope>
</reference>
<dbReference type="EMBL" id="CAJOAY010000848">
    <property type="protein sequence ID" value="CAF3746581.1"/>
    <property type="molecule type" value="Genomic_DNA"/>
</dbReference>
<comment type="function">
    <text evidence="5">O-methyltransferase required for two non-consecutive steps during ubiquinone biosynthesis. Catalyzes the 2 O-methylation of 3,4-dihydroxy-5-(all-trans-polyprenyl)benzoic acid into 4-hydroxy-3-methoxy-5-(all-trans-polyprenyl)benzoic acid. Also catalyzes the last step of ubiquinone biosynthesis by mediating methylation of 3-demethylubiquinone into ubiquinone. Also able to mediate the methylation of 3-demethylubiquinol into ubiquinol.</text>
</comment>
<dbReference type="InterPro" id="IPR010233">
    <property type="entry name" value="UbiG_MeTrfase"/>
</dbReference>
<comment type="subunit">
    <text evidence="5">Component of a multi-subunit COQ enzyme complex.</text>
</comment>
<feature type="binding site" evidence="5">
    <location>
        <position position="168"/>
    </location>
    <ligand>
        <name>Mg(2+)</name>
        <dbReference type="ChEBI" id="CHEBI:18420"/>
    </ligand>
</feature>
<comment type="catalytic activity">
    <reaction evidence="5">
        <text>a 3,4-dihydroxy-5-(all-trans-polyprenyl)benzoate + S-adenosyl-L-methionine = a 4-hydroxy-3-methoxy-5-(all-trans-polyprenyl)benzoate + S-adenosyl-L-homocysteine + H(+)</text>
        <dbReference type="Rhea" id="RHEA:44452"/>
        <dbReference type="Rhea" id="RHEA-COMP:10930"/>
        <dbReference type="Rhea" id="RHEA-COMP:10931"/>
        <dbReference type="ChEBI" id="CHEBI:15378"/>
        <dbReference type="ChEBI" id="CHEBI:57856"/>
        <dbReference type="ChEBI" id="CHEBI:59789"/>
        <dbReference type="ChEBI" id="CHEBI:64694"/>
        <dbReference type="ChEBI" id="CHEBI:84443"/>
        <dbReference type="EC" id="2.1.1.114"/>
    </reaction>
</comment>
<dbReference type="InterPro" id="IPR029063">
    <property type="entry name" value="SAM-dependent_MTases_sf"/>
</dbReference>
<keyword evidence="5" id="KW-0479">Metal-binding</keyword>
<dbReference type="GO" id="GO:0046872">
    <property type="term" value="F:metal ion binding"/>
    <property type="evidence" value="ECO:0007669"/>
    <property type="project" value="UniProtKB-KW"/>
</dbReference>
<organism evidence="6 8">
    <name type="scientific">Adineta steineri</name>
    <dbReference type="NCBI Taxonomy" id="433720"/>
    <lineage>
        <taxon>Eukaryota</taxon>
        <taxon>Metazoa</taxon>
        <taxon>Spiralia</taxon>
        <taxon>Gnathifera</taxon>
        <taxon>Rotifera</taxon>
        <taxon>Eurotatoria</taxon>
        <taxon>Bdelloidea</taxon>
        <taxon>Adinetida</taxon>
        <taxon>Adinetidae</taxon>
        <taxon>Adineta</taxon>
    </lineage>
</organism>
<dbReference type="EMBL" id="CAJNON010000015">
    <property type="protein sequence ID" value="CAF0780550.1"/>
    <property type="molecule type" value="Genomic_DNA"/>
</dbReference>
<comment type="similarity">
    <text evidence="5">Belongs to the class I-like SAM-binding methyltransferase superfamily. UbiG/COQ3 family.</text>
</comment>
<keyword evidence="4 5" id="KW-0949">S-adenosyl-L-methionine</keyword>
<dbReference type="UniPathway" id="UPA00232"/>
<gene>
    <name evidence="7" type="ORF">OKA104_LOCUS15430</name>
    <name evidence="6" type="ORF">VCS650_LOCUS2902</name>
</gene>
<evidence type="ECO:0000256" key="3">
    <source>
        <dbReference type="ARBA" id="ARBA00022688"/>
    </source>
</evidence>
<protein>
    <recommendedName>
        <fullName evidence="5">Ubiquinone biosynthesis O-methyltransferase, mitochondrial</fullName>
    </recommendedName>
    <alternativeName>
        <fullName evidence="5">3-demethylubiquinol 3-O-methyltransferase</fullName>
        <ecNumber evidence="5">2.1.1.64</ecNumber>
    </alternativeName>
    <alternativeName>
        <fullName evidence="5">3-demethylubiquinone 3-O-methyltransferase</fullName>
        <ecNumber evidence="5">2.1.1.-</ecNumber>
    </alternativeName>
    <alternativeName>
        <fullName evidence="5">Polyprenyldihydroxybenzoate methyltransferase</fullName>
        <ecNumber evidence="5">2.1.1.114</ecNumber>
    </alternativeName>
</protein>
<keyword evidence="5" id="KW-0460">Magnesium</keyword>
<feature type="binding site" evidence="5">
    <location>
        <position position="116"/>
    </location>
    <ligand>
        <name>S-adenosyl-L-methionine</name>
        <dbReference type="ChEBI" id="CHEBI:59789"/>
    </ligand>
</feature>
<comment type="catalytic activity">
    <reaction evidence="5">
        <text>a 3-demethylubiquinol + S-adenosyl-L-methionine = a ubiquinol + S-adenosyl-L-homocysteine + H(+)</text>
        <dbReference type="Rhea" id="RHEA:44380"/>
        <dbReference type="Rhea" id="RHEA-COMP:9566"/>
        <dbReference type="Rhea" id="RHEA-COMP:10914"/>
        <dbReference type="ChEBI" id="CHEBI:15378"/>
        <dbReference type="ChEBI" id="CHEBI:17976"/>
        <dbReference type="ChEBI" id="CHEBI:57856"/>
        <dbReference type="ChEBI" id="CHEBI:59789"/>
        <dbReference type="ChEBI" id="CHEBI:84422"/>
        <dbReference type="EC" id="2.1.1.64"/>
    </reaction>
</comment>
<dbReference type="GO" id="GO:0010420">
    <property type="term" value="F:polyprenyldihydroxybenzoate methyltransferase activity"/>
    <property type="evidence" value="ECO:0007669"/>
    <property type="project" value="UniProtKB-UniRule"/>
</dbReference>
<dbReference type="HAMAP" id="MF_00472">
    <property type="entry name" value="UbiG"/>
    <property type="match status" value="1"/>
</dbReference>
<name>A0A813RFZ9_9BILA</name>
<dbReference type="EC" id="2.1.1.64" evidence="5"/>
<feature type="binding site" evidence="5">
    <location>
        <position position="171"/>
    </location>
    <ligand>
        <name>Mg(2+)</name>
        <dbReference type="ChEBI" id="CHEBI:18420"/>
    </ligand>
</feature>
<keyword evidence="1 5" id="KW-0489">Methyltransferase</keyword>
<comment type="pathway">
    <text evidence="5">Cofactor biosynthesis; ubiquinone biosynthesis.</text>
</comment>
<dbReference type="AlphaFoldDB" id="A0A813RFZ9"/>
<feature type="binding site" evidence="5">
    <location>
        <position position="95"/>
    </location>
    <ligand>
        <name>S-adenosyl-L-methionine</name>
        <dbReference type="ChEBI" id="CHEBI:59789"/>
    </ligand>
</feature>
<evidence type="ECO:0000313" key="8">
    <source>
        <dbReference type="Proteomes" id="UP000663891"/>
    </source>
</evidence>
<keyword evidence="5" id="KW-0496">Mitochondrion</keyword>
<feature type="binding site" evidence="5">
    <location>
        <position position="64"/>
    </location>
    <ligand>
        <name>S-adenosyl-L-methionine</name>
        <dbReference type="ChEBI" id="CHEBI:59789"/>
    </ligand>
</feature>
<sequence length="278" mass="31529">MSILYRPFIRHITRFRPITILSSRQISIKSSVDPDEINRFRQLSSSWWNETGEYAALHSLNQLRVPFIREQLLQPTIKIKDSLKPLKNLQLLDIGCGGGILTEPLARLGASILGIDAVSENISTAQYHADPSLKENLNYKHGLHIVTLEELCENVEYIEKYDAIIASEVIEHINDVDSFIGNIGRLLKPKGLCFITTLNQTMASYLLGVIAAEYIFRIVPVGTHTWNKFIRPTDLITLFEKNGFSVVLNNGMIYNPITNRWSWSENKAINYALCAVKN</sequence>
<dbReference type="EC" id="2.1.1.114" evidence="5"/>
<dbReference type="OrthoDB" id="3265906at2759"/>
<keyword evidence="5" id="KW-0472">Membrane</keyword>
<dbReference type="GO" id="GO:0031314">
    <property type="term" value="C:extrinsic component of mitochondrial inner membrane"/>
    <property type="evidence" value="ECO:0007669"/>
    <property type="project" value="UniProtKB-UniRule"/>
</dbReference>
<dbReference type="NCBIfam" id="TIGR01983">
    <property type="entry name" value="UbiG"/>
    <property type="match status" value="1"/>
</dbReference>
<accession>A0A813RFZ9</accession>
<dbReference type="EC" id="2.1.1.-" evidence="5"/>
<keyword evidence="5" id="KW-0999">Mitochondrion inner membrane</keyword>
<comment type="caution">
    <text evidence="6">The sequence shown here is derived from an EMBL/GenBank/DDBJ whole genome shotgun (WGS) entry which is preliminary data.</text>
</comment>
<dbReference type="Gene3D" id="3.40.50.150">
    <property type="entry name" value="Vaccinia Virus protein VP39"/>
    <property type="match status" value="1"/>
</dbReference>
<feature type="binding site" evidence="5">
    <location>
        <position position="167"/>
    </location>
    <ligand>
        <name>S-adenosyl-L-methionine</name>
        <dbReference type="ChEBI" id="CHEBI:59789"/>
    </ligand>
</feature>
<keyword evidence="2 5" id="KW-0808">Transferase</keyword>
<dbReference type="SUPFAM" id="SSF53335">
    <property type="entry name" value="S-adenosyl-L-methionine-dependent methyltransferases"/>
    <property type="match status" value="1"/>
</dbReference>
<comment type="catalytic activity">
    <reaction evidence="5">
        <text>a 3-demethylubiquinone + S-adenosyl-L-methionine = a ubiquinone + S-adenosyl-L-homocysteine</text>
        <dbReference type="Rhea" id="RHEA:81215"/>
        <dbReference type="Rhea" id="RHEA-COMP:9565"/>
        <dbReference type="Rhea" id="RHEA-COMP:19654"/>
        <dbReference type="ChEBI" id="CHEBI:16389"/>
        <dbReference type="ChEBI" id="CHEBI:57856"/>
        <dbReference type="ChEBI" id="CHEBI:59789"/>
        <dbReference type="ChEBI" id="CHEBI:231825"/>
    </reaction>
</comment>
<dbReference type="Proteomes" id="UP000663891">
    <property type="component" value="Unassembled WGS sequence"/>
</dbReference>
<evidence type="ECO:0000256" key="2">
    <source>
        <dbReference type="ARBA" id="ARBA00022679"/>
    </source>
</evidence>
<dbReference type="GO" id="GO:0032259">
    <property type="term" value="P:methylation"/>
    <property type="evidence" value="ECO:0007669"/>
    <property type="project" value="UniProtKB-KW"/>
</dbReference>
<dbReference type="PANTHER" id="PTHR43464">
    <property type="entry name" value="METHYLTRANSFERASE"/>
    <property type="match status" value="1"/>
</dbReference>
<feature type="binding site" evidence="5">
    <location>
        <position position="172"/>
    </location>
    <ligand>
        <name>Mg(2+)</name>
        <dbReference type="ChEBI" id="CHEBI:18420"/>
    </ligand>
</feature>
<evidence type="ECO:0000313" key="6">
    <source>
        <dbReference type="EMBL" id="CAF0780550.1"/>
    </source>
</evidence>
<dbReference type="PANTHER" id="PTHR43464:SF19">
    <property type="entry name" value="UBIQUINONE BIOSYNTHESIS O-METHYLTRANSFERASE, MITOCHONDRIAL"/>
    <property type="match status" value="1"/>
</dbReference>
<dbReference type="Proteomes" id="UP000663881">
    <property type="component" value="Unassembled WGS sequence"/>
</dbReference>
<keyword evidence="3 5" id="KW-0831">Ubiquinone biosynthesis</keyword>
<dbReference type="CDD" id="cd02440">
    <property type="entry name" value="AdoMet_MTases"/>
    <property type="match status" value="1"/>
</dbReference>
<evidence type="ECO:0000313" key="7">
    <source>
        <dbReference type="EMBL" id="CAF3746581.1"/>
    </source>
</evidence>